<dbReference type="Gene3D" id="2.180.10.10">
    <property type="entry name" value="RHS repeat-associated core"/>
    <property type="match status" value="2"/>
</dbReference>
<proteinExistence type="predicted"/>
<evidence type="ECO:0000313" key="1">
    <source>
        <dbReference type="EMBL" id="QFI38559.1"/>
    </source>
</evidence>
<protein>
    <submittedName>
        <fullName evidence="1">RHS repeat protein</fullName>
    </submittedName>
</protein>
<gene>
    <name evidence="1" type="ORF">FR932_12210</name>
</gene>
<dbReference type="PANTHER" id="PTHR32305">
    <property type="match status" value="1"/>
</dbReference>
<sequence>MIESNASNFSEHINTGVDPRTGSYSFSVNLGEFLSHKTSGPPFSLLLSYNAASSLDMGFGRGWGISLSRFSKSSNTLSLSTGQSFKIEWNASENEYDIPYRKLKDMRVFYLNASKEIKVVYKDGRQDFISYQEGTLSRLVSPQGLVIQFEYGQFKNESVLWRIYDSAGRELTIDWWTNKWQAVVRHSVNATVYQQMIFDKLGGGRDIHLSSITMPEQPSPIEIEYRFVKSSGYDVIEKVTHASGMIEEMTYLDNGHSLPNGAPLSKVPYITEYRNAPGKNQPEQVITYSYSDKNYLGFASDQAWISGEDTLFRARREYQYSSTETINGSQSVVRVYNKYHLLAHAEYRQNGTMYKKEENDYFANLDIGIEYQPATYSFVNEQRTTYYQGGKQKTFSITYNYDDYGNQTYIKQVGRSKITRTFYPASGEGSHCPAEPNGMVSLLKRESFIPASSAHGEVPRHTDMTYLSLPKLNSSNEYFVLIKRQTYHDHSVQMAYCTNKSNHYEYGRLATQKVTVNGKVSTVTYGYDFSTDAVKTTLQLRTHDGLTANTSSTMTYLDGQGTESVNAEGIAMTSTYDAIGRKMTDTVAPGTAYAATVRFSYELGSGINALTTTDAKGNKLVQHFNNAGKEIKVQQSDASGSLKTIRQLFYNNFGLLVTQIDSDWLEGKQLSLTTTYEYDTNGQVNRVTHPDGRIELITQNLATLTIVNELPGLSKEITVYNNAGLEVSKETLDAASNRLAYTQYNYDGYSNLISTTDTNQHVTTQSYDNSDRVVATNKTINGKTVAQSVEYASFTTDALPTNIAVDDINLGQCQYDGLSRMTEGEVAGVNRSASYTGSSMMPSAQTTPHGDTLRFNNNKYHQSPLSVDIAGQLDLAKVFDYDAVTGDITRAQNLSGQQDFSYNQLGQLLSESVQLNDGTKRSATYSYSLQGKLLSKADFFGNNTTYHYDEHARLQTVTSTEGSQTTTTTLTYDAYSRPVSYDTRNGDDVVSINLAFNTTGLETSRTVTINDVEEFTLTQAFNSDLQISEKVYREGGNVTTETMTYDDLHRLVTYVCTGPNAPKDEYGNIIKAQRFNYDVYSNVTQAESNFTDGTTNIATFTYASDNPVQLQDMSNTHSSYPSRSSFNYDAAGNLLADEQGRTYHYNVLEQMESVTEDGQELSRYHYDAMGQVVSQTHEDHLIYLYYQGEKLANELSEGVHTSYQRVGGAAGSRTVQSGNSNQHQFLIPNSQGSILSTLSTSETTDERVQANRQYTPYGEG</sequence>
<evidence type="ECO:0000313" key="2">
    <source>
        <dbReference type="Proteomes" id="UP000327424"/>
    </source>
</evidence>
<dbReference type="OrthoDB" id="5862074at2"/>
<reference evidence="1 2" key="1">
    <citation type="submission" date="2019-09" db="EMBL/GenBank/DDBJ databases">
        <title>Hybrid Assembly of the complete Genome of the Deep-Sea Bacterium Moritella marina from long Nanopore and Illumina reads.</title>
        <authorList>
            <person name="Magin S."/>
            <person name="Georgoulis A."/>
            <person name="Papadimitriou K."/>
            <person name="Iliakis G."/>
            <person name="Vorgias C.E."/>
        </authorList>
    </citation>
    <scope>NUCLEOTIDE SEQUENCE [LARGE SCALE GENOMIC DNA]</scope>
    <source>
        <strain evidence="1 2">MP-1</strain>
    </source>
</reference>
<dbReference type="EMBL" id="CP044399">
    <property type="protein sequence ID" value="QFI38559.1"/>
    <property type="molecule type" value="Genomic_DNA"/>
</dbReference>
<organism evidence="1 2">
    <name type="scientific">Moritella marina ATCC 15381</name>
    <dbReference type="NCBI Taxonomy" id="1202962"/>
    <lineage>
        <taxon>Bacteria</taxon>
        <taxon>Pseudomonadati</taxon>
        <taxon>Pseudomonadota</taxon>
        <taxon>Gammaproteobacteria</taxon>
        <taxon>Alteromonadales</taxon>
        <taxon>Moritellaceae</taxon>
        <taxon>Moritella</taxon>
    </lineage>
</organism>
<name>A0A5J6WK74_MORMI</name>
<dbReference type="NCBIfam" id="TIGR01643">
    <property type="entry name" value="YD_repeat_2x"/>
    <property type="match status" value="1"/>
</dbReference>
<dbReference type="RefSeq" id="WP_019443017.1">
    <property type="nucleotide sequence ID" value="NZ_ALOE01000038.1"/>
</dbReference>
<dbReference type="InterPro" id="IPR050708">
    <property type="entry name" value="T6SS_VgrG/RHS"/>
</dbReference>
<dbReference type="AlphaFoldDB" id="A0A5J6WK74"/>
<dbReference type="PANTHER" id="PTHR32305:SF15">
    <property type="entry name" value="PROTEIN RHSA-RELATED"/>
    <property type="match status" value="1"/>
</dbReference>
<dbReference type="Proteomes" id="UP000327424">
    <property type="component" value="Chromosome"/>
</dbReference>
<dbReference type="KEGG" id="mmaa:FR932_12210"/>
<accession>A0A5J6WK74</accession>
<keyword evidence="2" id="KW-1185">Reference proteome</keyword>
<dbReference type="InterPro" id="IPR006530">
    <property type="entry name" value="YD"/>
</dbReference>